<dbReference type="AlphaFoldDB" id="A0A1F6BC40"/>
<reference evidence="5 6" key="1">
    <citation type="journal article" date="2016" name="Nat. Commun.">
        <title>Thousands of microbial genomes shed light on interconnected biogeochemical processes in an aquifer system.</title>
        <authorList>
            <person name="Anantharaman K."/>
            <person name="Brown C.T."/>
            <person name="Hug L.A."/>
            <person name="Sharon I."/>
            <person name="Castelle C.J."/>
            <person name="Probst A.J."/>
            <person name="Thomas B.C."/>
            <person name="Singh A."/>
            <person name="Wilkins M.J."/>
            <person name="Karaoz U."/>
            <person name="Brodie E.L."/>
            <person name="Williams K.H."/>
            <person name="Hubbard S.S."/>
            <person name="Banfield J.F."/>
        </authorList>
    </citation>
    <scope>NUCLEOTIDE SEQUENCE [LARGE SCALE GENOMIC DNA]</scope>
</reference>
<keyword evidence="2" id="KW-0328">Glycosyltransferase</keyword>
<comment type="similarity">
    <text evidence="1">Belongs to the glycosyltransferase 2 family.</text>
</comment>
<dbReference type="InterPro" id="IPR001173">
    <property type="entry name" value="Glyco_trans_2-like"/>
</dbReference>
<organism evidence="5 6">
    <name type="scientific">Candidatus Gottesmanbacteria bacterium RIFOXYB1_FULL_47_11</name>
    <dbReference type="NCBI Taxonomy" id="1798401"/>
    <lineage>
        <taxon>Bacteria</taxon>
        <taxon>Candidatus Gottesmaniibacteriota</taxon>
    </lineage>
</organism>
<dbReference type="STRING" id="1798401.A2363_04775"/>
<evidence type="ECO:0000256" key="1">
    <source>
        <dbReference type="ARBA" id="ARBA00006739"/>
    </source>
</evidence>
<dbReference type="InterPro" id="IPR029044">
    <property type="entry name" value="Nucleotide-diphossugar_trans"/>
</dbReference>
<dbReference type="InterPro" id="IPR039528">
    <property type="entry name" value="DPM1-like"/>
</dbReference>
<dbReference type="Gene3D" id="3.90.550.10">
    <property type="entry name" value="Spore Coat Polysaccharide Biosynthesis Protein SpsA, Chain A"/>
    <property type="match status" value="1"/>
</dbReference>
<sequence length="230" mass="25766">MKNNQTSYRDTAVVIPAYRECDNLKILLPRLITILPGASIIIVDDSEQTQKYRGAIVLARSGKKGRGSAVLHGLKHALTNRRVQYIIEMDADLAHAPEECPALVAAAVSADMVIGSRYLPGSVIENWPMYRLVQSRIINVFLRYLLGLRLTDFTNGFRLYTRPVAEFLLKTPMKEKGFIALSEIAYKVKKQGFRIAEIPVSFTDRKFGKSNANIRELLASLVGAFRIRIG</sequence>
<keyword evidence="3" id="KW-0808">Transferase</keyword>
<dbReference type="EMBL" id="MFKE01000028">
    <property type="protein sequence ID" value="OGG34485.1"/>
    <property type="molecule type" value="Genomic_DNA"/>
</dbReference>
<evidence type="ECO:0000313" key="5">
    <source>
        <dbReference type="EMBL" id="OGG34485.1"/>
    </source>
</evidence>
<dbReference type="Proteomes" id="UP000176186">
    <property type="component" value="Unassembled WGS sequence"/>
</dbReference>
<comment type="caution">
    <text evidence="5">The sequence shown here is derived from an EMBL/GenBank/DDBJ whole genome shotgun (WGS) entry which is preliminary data.</text>
</comment>
<gene>
    <name evidence="5" type="ORF">A2363_04775</name>
</gene>
<evidence type="ECO:0000313" key="6">
    <source>
        <dbReference type="Proteomes" id="UP000176186"/>
    </source>
</evidence>
<accession>A0A1F6BC40</accession>
<dbReference type="GO" id="GO:0004582">
    <property type="term" value="F:dolichyl-phosphate beta-D-mannosyltransferase activity"/>
    <property type="evidence" value="ECO:0007669"/>
    <property type="project" value="InterPro"/>
</dbReference>
<dbReference type="Pfam" id="PF00535">
    <property type="entry name" value="Glycos_transf_2"/>
    <property type="match status" value="1"/>
</dbReference>
<evidence type="ECO:0000259" key="4">
    <source>
        <dbReference type="Pfam" id="PF00535"/>
    </source>
</evidence>
<protein>
    <recommendedName>
        <fullName evidence="4">Glycosyltransferase 2-like domain-containing protein</fullName>
    </recommendedName>
</protein>
<evidence type="ECO:0000256" key="3">
    <source>
        <dbReference type="ARBA" id="ARBA00022679"/>
    </source>
</evidence>
<name>A0A1F6BC40_9BACT</name>
<dbReference type="PANTHER" id="PTHR43398:SF1">
    <property type="entry name" value="DOLICHOL-PHOSPHATE MANNOSYLTRANSFERASE SUBUNIT 1"/>
    <property type="match status" value="1"/>
</dbReference>
<evidence type="ECO:0000256" key="2">
    <source>
        <dbReference type="ARBA" id="ARBA00022676"/>
    </source>
</evidence>
<dbReference type="SUPFAM" id="SSF53448">
    <property type="entry name" value="Nucleotide-diphospho-sugar transferases"/>
    <property type="match status" value="1"/>
</dbReference>
<dbReference type="PANTHER" id="PTHR43398">
    <property type="entry name" value="DOLICHOL-PHOSPHATE MANNOSYLTRANSFERASE SUBUNIT 1"/>
    <property type="match status" value="1"/>
</dbReference>
<proteinExistence type="inferred from homology"/>
<dbReference type="GO" id="GO:0009247">
    <property type="term" value="P:glycolipid biosynthetic process"/>
    <property type="evidence" value="ECO:0007669"/>
    <property type="project" value="TreeGrafter"/>
</dbReference>
<dbReference type="GO" id="GO:0016020">
    <property type="term" value="C:membrane"/>
    <property type="evidence" value="ECO:0007669"/>
    <property type="project" value="GOC"/>
</dbReference>
<feature type="domain" description="Glycosyltransferase 2-like" evidence="4">
    <location>
        <begin position="13"/>
        <end position="166"/>
    </location>
</feature>